<keyword evidence="8" id="KW-0630">Potassium</keyword>
<dbReference type="Pfam" id="PF00520">
    <property type="entry name" value="Ion_trans"/>
    <property type="match status" value="1"/>
</dbReference>
<keyword evidence="12" id="KW-0407">Ion channel</keyword>
<keyword evidence="4" id="KW-0633">Potassium transport</keyword>
<evidence type="ECO:0000256" key="10">
    <source>
        <dbReference type="ARBA" id="ARBA00023065"/>
    </source>
</evidence>
<keyword evidence="9" id="KW-1133">Transmembrane helix</keyword>
<keyword evidence="7" id="KW-0851">Voltage-gated channel</keyword>
<evidence type="ECO:0000256" key="1">
    <source>
        <dbReference type="ARBA" id="ARBA00004651"/>
    </source>
</evidence>
<dbReference type="InterPro" id="IPR011333">
    <property type="entry name" value="SKP1/BTB/POZ_sf"/>
</dbReference>
<feature type="domain" description="Potassium channel tetramerisation-type BTB" evidence="14">
    <location>
        <begin position="21"/>
        <end position="120"/>
    </location>
</feature>
<evidence type="ECO:0000256" key="9">
    <source>
        <dbReference type="ARBA" id="ARBA00022989"/>
    </source>
</evidence>
<reference evidence="15 16" key="2">
    <citation type="submission" date="2018-11" db="EMBL/GenBank/DDBJ databases">
        <authorList>
            <consortium name="Pathogen Informatics"/>
        </authorList>
    </citation>
    <scope>NUCLEOTIDE SEQUENCE [LARGE SCALE GENOMIC DNA]</scope>
    <source>
        <strain evidence="15 16">MHpl1</strain>
    </source>
</reference>
<dbReference type="GO" id="GO:0001508">
    <property type="term" value="P:action potential"/>
    <property type="evidence" value="ECO:0007669"/>
    <property type="project" value="TreeGrafter"/>
</dbReference>
<keyword evidence="11" id="KW-0472">Membrane</keyword>
<dbReference type="Proteomes" id="UP000268014">
    <property type="component" value="Unassembled WGS sequence"/>
</dbReference>
<dbReference type="InterPro" id="IPR003131">
    <property type="entry name" value="T1-type_BTB"/>
</dbReference>
<evidence type="ECO:0000256" key="11">
    <source>
        <dbReference type="ARBA" id="ARBA00023136"/>
    </source>
</evidence>
<evidence type="ECO:0000259" key="13">
    <source>
        <dbReference type="Pfam" id="PF00520"/>
    </source>
</evidence>
<evidence type="ECO:0000256" key="7">
    <source>
        <dbReference type="ARBA" id="ARBA00022882"/>
    </source>
</evidence>
<reference evidence="17" key="1">
    <citation type="submission" date="2016-04" db="UniProtKB">
        <authorList>
            <consortium name="WormBaseParasite"/>
        </authorList>
    </citation>
    <scope>IDENTIFICATION</scope>
</reference>
<keyword evidence="5" id="KW-0812">Transmembrane</keyword>
<evidence type="ECO:0000313" key="17">
    <source>
        <dbReference type="WBParaSite" id="HPLM_0000675801-mRNA-1"/>
    </source>
</evidence>
<keyword evidence="2" id="KW-0813">Transport</keyword>
<name>A0A158QLM8_HAEPC</name>
<evidence type="ECO:0000256" key="6">
    <source>
        <dbReference type="ARBA" id="ARBA00022826"/>
    </source>
</evidence>
<evidence type="ECO:0000256" key="4">
    <source>
        <dbReference type="ARBA" id="ARBA00022538"/>
    </source>
</evidence>
<evidence type="ECO:0000256" key="5">
    <source>
        <dbReference type="ARBA" id="ARBA00022692"/>
    </source>
</evidence>
<evidence type="ECO:0000256" key="2">
    <source>
        <dbReference type="ARBA" id="ARBA00022448"/>
    </source>
</evidence>
<proteinExistence type="predicted"/>
<organism evidence="17">
    <name type="scientific">Haemonchus placei</name>
    <name type="common">Barber's pole worm</name>
    <dbReference type="NCBI Taxonomy" id="6290"/>
    <lineage>
        <taxon>Eukaryota</taxon>
        <taxon>Metazoa</taxon>
        <taxon>Ecdysozoa</taxon>
        <taxon>Nematoda</taxon>
        <taxon>Chromadorea</taxon>
        <taxon>Rhabditida</taxon>
        <taxon>Rhabditina</taxon>
        <taxon>Rhabditomorpha</taxon>
        <taxon>Strongyloidea</taxon>
        <taxon>Trichostrongylidae</taxon>
        <taxon>Haemonchus</taxon>
    </lineage>
</organism>
<dbReference type="PRINTS" id="PR01494">
    <property type="entry name" value="KV9CHANNEL"/>
</dbReference>
<evidence type="ECO:0000256" key="12">
    <source>
        <dbReference type="ARBA" id="ARBA00023303"/>
    </source>
</evidence>
<dbReference type="PRINTS" id="PR01491">
    <property type="entry name" value="KVCHANNEL"/>
</dbReference>
<evidence type="ECO:0000259" key="14">
    <source>
        <dbReference type="Pfam" id="PF02214"/>
    </source>
</evidence>
<dbReference type="InterPro" id="IPR028325">
    <property type="entry name" value="VG_K_chnl"/>
</dbReference>
<evidence type="ECO:0000256" key="3">
    <source>
        <dbReference type="ARBA" id="ARBA00022475"/>
    </source>
</evidence>
<dbReference type="OMA" id="CITKPER"/>
<keyword evidence="10" id="KW-0406">Ion transport</keyword>
<comment type="subcellular location">
    <subcellularLocation>
        <location evidence="1">Cell membrane</location>
        <topology evidence="1">Multi-pass membrane protein</topology>
    </subcellularLocation>
</comment>
<dbReference type="InterPro" id="IPR027359">
    <property type="entry name" value="Volt_channel_dom_sf"/>
</dbReference>
<dbReference type="FunFam" id="1.10.287.70:FF:000005">
    <property type="entry name" value="potassium voltage-gated channel subfamily G member 1"/>
    <property type="match status" value="1"/>
</dbReference>
<dbReference type="AlphaFoldDB" id="A0A158QLM8"/>
<dbReference type="PANTHER" id="PTHR11537">
    <property type="entry name" value="VOLTAGE-GATED POTASSIUM CHANNEL"/>
    <property type="match status" value="1"/>
</dbReference>
<keyword evidence="3" id="KW-1003">Cell membrane</keyword>
<dbReference type="InterPro" id="IPR003971">
    <property type="entry name" value="K_chnl_volt-dep_Kv5/Kv9"/>
</dbReference>
<dbReference type="GO" id="GO:0005251">
    <property type="term" value="F:delayed rectifier potassium channel activity"/>
    <property type="evidence" value="ECO:0007669"/>
    <property type="project" value="TreeGrafter"/>
</dbReference>
<dbReference type="PANTHER" id="PTHR11537:SF271">
    <property type="entry name" value="BTB DOMAIN-CONTAINING PROTEIN"/>
    <property type="match status" value="1"/>
</dbReference>
<dbReference type="SUPFAM" id="SSF81324">
    <property type="entry name" value="Voltage-gated potassium channels"/>
    <property type="match status" value="1"/>
</dbReference>
<dbReference type="Gene3D" id="1.10.287.70">
    <property type="match status" value="1"/>
</dbReference>
<protein>
    <submittedName>
        <fullName evidence="17">BTB domain-containing protein</fullName>
    </submittedName>
</protein>
<dbReference type="STRING" id="6290.A0A158QLM8"/>
<sequence>MSETCPLLLENGSVPSPSPTVVINVGGRRARLSLDMISRRLDSCRLSAFCRKSHIEKLTDCDAYFEHAGEYYFERSPIIFEYIVDFFVTGKLHRPMDICPIRLRYELDYWRIPIHFLSPCCMLEENNNHAKKRVEVSNHDSSCPPSSFEKVWMGPMRLHLYRMLENPRSSFAAKVFSIVSASFVLLSLLGLILSSMPELQDENKEPHPVLQWLELWMQNEMLFTIKGNVSAAKGAMLVVRVMRLARVARIFKLARYSTGLRAFGETMKKSAAELSMLGMFLITGIMLFSTAIYFFERDEPNSKFYSIPAACWWCVITMTTVGYGDLVPVTAGGKVVAAMASVCGIIVLAFPISMIIDKFAESTGCWSDEDHEPQPKKAKAKRAFF</sequence>
<dbReference type="PRINTS" id="PR00169">
    <property type="entry name" value="KCHANNEL"/>
</dbReference>
<dbReference type="EMBL" id="UZAF01016542">
    <property type="protein sequence ID" value="VDO29931.1"/>
    <property type="molecule type" value="Genomic_DNA"/>
</dbReference>
<dbReference type="Gene3D" id="1.20.120.350">
    <property type="entry name" value="Voltage-gated potassium channels. Chain C"/>
    <property type="match status" value="1"/>
</dbReference>
<accession>A0A158QLM8</accession>
<gene>
    <name evidence="15" type="ORF">HPLM_LOCUS6750</name>
</gene>
<feature type="domain" description="Ion transport" evidence="13">
    <location>
        <begin position="170"/>
        <end position="362"/>
    </location>
</feature>
<dbReference type="InterPro" id="IPR005821">
    <property type="entry name" value="Ion_trans_dom"/>
</dbReference>
<dbReference type="Gene3D" id="3.30.710.10">
    <property type="entry name" value="Potassium Channel Kv1.1, Chain A"/>
    <property type="match status" value="1"/>
</dbReference>
<dbReference type="InterPro" id="IPR003968">
    <property type="entry name" value="K_chnl_volt-dep_Kv"/>
</dbReference>
<dbReference type="Pfam" id="PF02214">
    <property type="entry name" value="BTB_2"/>
    <property type="match status" value="1"/>
</dbReference>
<dbReference type="WBParaSite" id="HPLM_0000675801-mRNA-1">
    <property type="protein sequence ID" value="HPLM_0000675801-mRNA-1"/>
    <property type="gene ID" value="HPLM_0000675801"/>
</dbReference>
<keyword evidence="16" id="KW-1185">Reference proteome</keyword>
<evidence type="ECO:0000256" key="8">
    <source>
        <dbReference type="ARBA" id="ARBA00022958"/>
    </source>
</evidence>
<evidence type="ECO:0000313" key="16">
    <source>
        <dbReference type="Proteomes" id="UP000268014"/>
    </source>
</evidence>
<dbReference type="SUPFAM" id="SSF54695">
    <property type="entry name" value="POZ domain"/>
    <property type="match status" value="1"/>
</dbReference>
<keyword evidence="6" id="KW-0631">Potassium channel</keyword>
<evidence type="ECO:0000313" key="15">
    <source>
        <dbReference type="EMBL" id="VDO29931.1"/>
    </source>
</evidence>
<dbReference type="OrthoDB" id="415460at2759"/>
<dbReference type="GO" id="GO:0051260">
    <property type="term" value="P:protein homooligomerization"/>
    <property type="evidence" value="ECO:0007669"/>
    <property type="project" value="InterPro"/>
</dbReference>
<dbReference type="GO" id="GO:0008076">
    <property type="term" value="C:voltage-gated potassium channel complex"/>
    <property type="evidence" value="ECO:0007669"/>
    <property type="project" value="InterPro"/>
</dbReference>
<dbReference type="CDD" id="cd18317">
    <property type="entry name" value="BTB_POZ_Kv"/>
    <property type="match status" value="1"/>
</dbReference>